<dbReference type="GO" id="GO:0018765">
    <property type="term" value="F:2-hydroxy-6-oxohepta-2,4-dienoate hydrolase activity"/>
    <property type="evidence" value="ECO:0007669"/>
    <property type="project" value="UniProtKB-EC"/>
</dbReference>
<dbReference type="SUPFAM" id="SSF53474">
    <property type="entry name" value="alpha/beta-Hydrolases"/>
    <property type="match status" value="1"/>
</dbReference>
<proteinExistence type="predicted"/>
<feature type="domain" description="AB hydrolase-1" evidence="2">
    <location>
        <begin position="29"/>
        <end position="268"/>
    </location>
</feature>
<dbReference type="InterPro" id="IPR029058">
    <property type="entry name" value="AB_hydrolase_fold"/>
</dbReference>
<protein>
    <submittedName>
        <fullName evidence="3">2-hydroxy-6-oxo-2,4-heptadienoate hydrolase</fullName>
        <ecNumber evidence="3">3.7.1.25</ecNumber>
    </submittedName>
</protein>
<gene>
    <name evidence="3" type="primary">todF</name>
    <name evidence="3" type="ORF">DSM112329_04274</name>
</gene>
<dbReference type="EMBL" id="CP114014">
    <property type="protein sequence ID" value="XAY07393.1"/>
    <property type="molecule type" value="Genomic_DNA"/>
</dbReference>
<dbReference type="PRINTS" id="PR00111">
    <property type="entry name" value="ABHYDROLASE"/>
</dbReference>
<dbReference type="GO" id="GO:0016020">
    <property type="term" value="C:membrane"/>
    <property type="evidence" value="ECO:0007669"/>
    <property type="project" value="TreeGrafter"/>
</dbReference>
<keyword evidence="1 3" id="KW-0378">Hydrolase</keyword>
<dbReference type="PANTHER" id="PTHR43798:SF31">
    <property type="entry name" value="AB HYDROLASE SUPERFAMILY PROTEIN YCLE"/>
    <property type="match status" value="1"/>
</dbReference>
<dbReference type="InterPro" id="IPR000639">
    <property type="entry name" value="Epox_hydrolase-like"/>
</dbReference>
<dbReference type="EC" id="3.7.1.25" evidence="3"/>
<dbReference type="KEGG" id="parq:DSM112329_04274"/>
<dbReference type="AlphaFoldDB" id="A0AAU7B0G4"/>
<name>A0AAU7B0G4_9ACTN</name>
<sequence>MATITTERVLTPGGETHLLRAGAGNPGCVLLLHGGGPGAGAEANWTPTLAALGEVVDVLAPDLVGFGNTTHPDPPVYGPQAWLDLRIEQLLGLMDHVGAEQADLVGNSLGGALALRFAIAHPDRVRRLVLMGSAGPPTKPSPDLLRLLNFYSDPTTGNLEELLRSFVYDLEQFGDVGPLVEQRLQAALDPVSKRSFDAMFHSEDGEFLKELAIDEDSIKAIGHPTLIVHGREDRIIPMAASLWLLDRIRGADLHVIGRCGHWAMLEHPQTFARLVRAFLQLDRQETTV</sequence>
<accession>A0AAU7B0G4</accession>
<evidence type="ECO:0000313" key="3">
    <source>
        <dbReference type="EMBL" id="XAY07393.1"/>
    </source>
</evidence>
<evidence type="ECO:0000256" key="1">
    <source>
        <dbReference type="ARBA" id="ARBA00022801"/>
    </source>
</evidence>
<dbReference type="InterPro" id="IPR000073">
    <property type="entry name" value="AB_hydrolase_1"/>
</dbReference>
<dbReference type="InterPro" id="IPR050266">
    <property type="entry name" value="AB_hydrolase_sf"/>
</dbReference>
<evidence type="ECO:0000259" key="2">
    <source>
        <dbReference type="Pfam" id="PF00561"/>
    </source>
</evidence>
<dbReference type="Gene3D" id="3.40.50.1820">
    <property type="entry name" value="alpha/beta hydrolase"/>
    <property type="match status" value="1"/>
</dbReference>
<reference evidence="3" key="1">
    <citation type="submission" date="2022-12" db="EMBL/GenBank/DDBJ databases">
        <title>Paraconexibacter alkalitolerans sp. nov. and Baekduia alba sp. nov., isolated from soil and emended description of the genera Paraconexibacter (Chun et al., 2020) and Baekduia (An et al., 2020).</title>
        <authorList>
            <person name="Vieira S."/>
            <person name="Huber K.J."/>
            <person name="Geppert A."/>
            <person name="Wolf J."/>
            <person name="Neumann-Schaal M."/>
            <person name="Muesken M."/>
            <person name="Overmann J."/>
        </authorList>
    </citation>
    <scope>NUCLEOTIDE SEQUENCE</scope>
    <source>
        <strain evidence="3">AEG42_29</strain>
    </source>
</reference>
<dbReference type="PANTHER" id="PTHR43798">
    <property type="entry name" value="MONOACYLGLYCEROL LIPASE"/>
    <property type="match status" value="1"/>
</dbReference>
<dbReference type="RefSeq" id="WP_354698588.1">
    <property type="nucleotide sequence ID" value="NZ_CP114014.1"/>
</dbReference>
<dbReference type="Pfam" id="PF00561">
    <property type="entry name" value="Abhydrolase_1"/>
    <property type="match status" value="1"/>
</dbReference>
<dbReference type="PRINTS" id="PR00412">
    <property type="entry name" value="EPOXHYDRLASE"/>
</dbReference>
<organism evidence="3">
    <name type="scientific">Paraconexibacter sp. AEG42_29</name>
    <dbReference type="NCBI Taxonomy" id="2997339"/>
    <lineage>
        <taxon>Bacteria</taxon>
        <taxon>Bacillati</taxon>
        <taxon>Actinomycetota</taxon>
        <taxon>Thermoleophilia</taxon>
        <taxon>Solirubrobacterales</taxon>
        <taxon>Paraconexibacteraceae</taxon>
        <taxon>Paraconexibacter</taxon>
    </lineage>
</organism>